<organism evidence="2 3">
    <name type="scientific">Streptomyces lasalocidi</name>
    <name type="common">Streptomyces lasaliensis</name>
    <dbReference type="NCBI Taxonomy" id="324833"/>
    <lineage>
        <taxon>Bacteria</taxon>
        <taxon>Bacillati</taxon>
        <taxon>Actinomycetota</taxon>
        <taxon>Actinomycetes</taxon>
        <taxon>Kitasatosporales</taxon>
        <taxon>Streptomycetaceae</taxon>
        <taxon>Streptomyces</taxon>
    </lineage>
</organism>
<keyword evidence="1" id="KW-0472">Membrane</keyword>
<dbReference type="EMBL" id="SZNQ01000001">
    <property type="protein sequence ID" value="TKT03187.1"/>
    <property type="molecule type" value="Genomic_DNA"/>
</dbReference>
<accession>A0A4U5WM49</accession>
<proteinExistence type="predicted"/>
<feature type="transmembrane region" description="Helical" evidence="1">
    <location>
        <begin position="100"/>
        <end position="122"/>
    </location>
</feature>
<name>A0A4U5WM49_STRLS</name>
<evidence type="ECO:0000313" key="3">
    <source>
        <dbReference type="Proteomes" id="UP000305929"/>
    </source>
</evidence>
<dbReference type="AlphaFoldDB" id="A0A4U5WM49"/>
<keyword evidence="3" id="KW-1185">Reference proteome</keyword>
<evidence type="ECO:0000313" key="2">
    <source>
        <dbReference type="EMBL" id="TKT03187.1"/>
    </source>
</evidence>
<dbReference type="RefSeq" id="WP_137309054.1">
    <property type="nucleotide sequence ID" value="NZ_SZNQ01000001.1"/>
</dbReference>
<feature type="transmembrane region" description="Helical" evidence="1">
    <location>
        <begin position="58"/>
        <end position="79"/>
    </location>
</feature>
<keyword evidence="1" id="KW-1133">Transmembrane helix</keyword>
<feature type="transmembrane region" description="Helical" evidence="1">
    <location>
        <begin position="128"/>
        <end position="145"/>
    </location>
</feature>
<keyword evidence="1" id="KW-0812">Transmembrane</keyword>
<protein>
    <submittedName>
        <fullName evidence="2">DUF1453 family protein</fullName>
    </submittedName>
</protein>
<dbReference type="Proteomes" id="UP000305929">
    <property type="component" value="Unassembled WGS sequence"/>
</dbReference>
<gene>
    <name evidence="2" type="ORF">E4U91_25935</name>
</gene>
<sequence>MSGLVDALVIAAVAALVIARQVRAARVDAGRRWWLLPGILVVVALREPGLLDARHHTASAALLAVELLVGLAIGAGWAWTTRLWMEPDGTVWSKSTKASAVVWLVGIALRVGLFGLGTTLGVHQGSSALMIALAATLLVRSAVLVQRARWIQESAGPTAYGDEVSRSPRLRKERV</sequence>
<evidence type="ECO:0000256" key="1">
    <source>
        <dbReference type="SAM" id="Phobius"/>
    </source>
</evidence>
<comment type="caution">
    <text evidence="2">The sequence shown here is derived from an EMBL/GenBank/DDBJ whole genome shotgun (WGS) entry which is preliminary data.</text>
</comment>
<reference evidence="2 3" key="1">
    <citation type="submission" date="2019-04" db="EMBL/GenBank/DDBJ databases">
        <title>Streptomyces lasaliensis sp. nov., an Actinomycete isolated from soil which produces the polyether antibiotic lasalocid.</title>
        <authorList>
            <person name="Erwin G."/>
            <person name="Haber C."/>
        </authorList>
    </citation>
    <scope>NUCLEOTIDE SEQUENCE [LARGE SCALE GENOMIC DNA]</scope>
    <source>
        <strain evidence="2 3">X-537</strain>
    </source>
</reference>
<dbReference type="OrthoDB" id="3872634at2"/>